<gene>
    <name evidence="5" type="ORF">BTO30_02360</name>
</gene>
<name>A0A1Q8Q8Y8_9BACI</name>
<dbReference type="EMBL" id="MSDU01000004">
    <property type="protein sequence ID" value="OLN23809.1"/>
    <property type="molecule type" value="Genomic_DNA"/>
</dbReference>
<dbReference type="STRING" id="1714264.BTO30_02360"/>
<evidence type="ECO:0000256" key="1">
    <source>
        <dbReference type="ARBA" id="ARBA00022491"/>
    </source>
</evidence>
<dbReference type="Pfam" id="PF00440">
    <property type="entry name" value="TetR_N"/>
    <property type="match status" value="1"/>
</dbReference>
<evidence type="ECO:0000313" key="5">
    <source>
        <dbReference type="EMBL" id="OLN23809.1"/>
    </source>
</evidence>
<dbReference type="PROSITE" id="PS50977">
    <property type="entry name" value="HTH_TETR_2"/>
    <property type="match status" value="1"/>
</dbReference>
<dbReference type="InterPro" id="IPR023772">
    <property type="entry name" value="DNA-bd_HTH_TetR-type_CS"/>
</dbReference>
<dbReference type="AlphaFoldDB" id="A0A1Q8Q8Y8"/>
<proteinExistence type="predicted"/>
<dbReference type="SUPFAM" id="SSF46689">
    <property type="entry name" value="Homeodomain-like"/>
    <property type="match status" value="1"/>
</dbReference>
<feature type="DNA-binding region" description="H-T-H motif" evidence="3">
    <location>
        <begin position="26"/>
        <end position="45"/>
    </location>
</feature>
<sequence>MAVDRKKLIIEAATKSFTLFGYKATTMDQVAKLANVGKGTIYTFFKNKEELFEEIMTTLIQEMKQAAESVIDEKHSFHDNVQRALFEILQFRTKHQLAVKLFQEEKEMGTPAVIDAVKKMEEAIVRYIANQVSAAIDRNEIKPCDPEAAAFIMLKLYVALVVDWERRGKALSKQEITRLFELYVFEGLAK</sequence>
<dbReference type="InterPro" id="IPR036271">
    <property type="entry name" value="Tet_transcr_reg_TetR-rel_C_sf"/>
</dbReference>
<dbReference type="InterPro" id="IPR050624">
    <property type="entry name" value="HTH-type_Tx_Regulator"/>
</dbReference>
<dbReference type="SUPFAM" id="SSF48498">
    <property type="entry name" value="Tetracyclin repressor-like, C-terminal domain"/>
    <property type="match status" value="1"/>
</dbReference>
<comment type="caution">
    <text evidence="5">The sequence shown here is derived from an EMBL/GenBank/DDBJ whole genome shotgun (WGS) entry which is preliminary data.</text>
</comment>
<evidence type="ECO:0000256" key="2">
    <source>
        <dbReference type="ARBA" id="ARBA00023125"/>
    </source>
</evidence>
<dbReference type="InterPro" id="IPR009057">
    <property type="entry name" value="Homeodomain-like_sf"/>
</dbReference>
<evidence type="ECO:0000313" key="6">
    <source>
        <dbReference type="Proteomes" id="UP000185568"/>
    </source>
</evidence>
<evidence type="ECO:0000256" key="3">
    <source>
        <dbReference type="PROSITE-ProRule" id="PRU00335"/>
    </source>
</evidence>
<organism evidence="5 6">
    <name type="scientific">Domibacillus antri</name>
    <dbReference type="NCBI Taxonomy" id="1714264"/>
    <lineage>
        <taxon>Bacteria</taxon>
        <taxon>Bacillati</taxon>
        <taxon>Bacillota</taxon>
        <taxon>Bacilli</taxon>
        <taxon>Bacillales</taxon>
        <taxon>Bacillaceae</taxon>
        <taxon>Domibacillus</taxon>
    </lineage>
</organism>
<keyword evidence="2 3" id="KW-0238">DNA-binding</keyword>
<reference evidence="5 6" key="1">
    <citation type="submission" date="2016-12" db="EMBL/GenBank/DDBJ databases">
        <title>Domibacillus antri genome sequencing.</title>
        <authorList>
            <person name="Verma A."/>
            <person name="Krishnamurthi S."/>
        </authorList>
    </citation>
    <scope>NUCLEOTIDE SEQUENCE [LARGE SCALE GENOMIC DNA]</scope>
    <source>
        <strain evidence="5 6">XD80</strain>
    </source>
</reference>
<dbReference type="GO" id="GO:0003677">
    <property type="term" value="F:DNA binding"/>
    <property type="evidence" value="ECO:0007669"/>
    <property type="project" value="UniProtKB-UniRule"/>
</dbReference>
<protein>
    <submittedName>
        <fullName evidence="5">TetR family transcriptional regulator</fullName>
    </submittedName>
</protein>
<dbReference type="InterPro" id="IPR001647">
    <property type="entry name" value="HTH_TetR"/>
</dbReference>
<feature type="domain" description="HTH tetR-type" evidence="4">
    <location>
        <begin position="3"/>
        <end position="63"/>
    </location>
</feature>
<dbReference type="OrthoDB" id="9812484at2"/>
<accession>A0A1Q8Q8Y8</accession>
<evidence type="ECO:0000259" key="4">
    <source>
        <dbReference type="PROSITE" id="PS50977"/>
    </source>
</evidence>
<dbReference type="Gene3D" id="1.10.10.60">
    <property type="entry name" value="Homeodomain-like"/>
    <property type="match status" value="1"/>
</dbReference>
<dbReference type="PANTHER" id="PTHR43479">
    <property type="entry name" value="ACREF/ENVCD OPERON REPRESSOR-RELATED"/>
    <property type="match status" value="1"/>
</dbReference>
<keyword evidence="6" id="KW-1185">Reference proteome</keyword>
<dbReference type="PRINTS" id="PR00455">
    <property type="entry name" value="HTHTETR"/>
</dbReference>
<dbReference type="PANTHER" id="PTHR43479:SF11">
    <property type="entry name" value="ACREF_ENVCD OPERON REPRESSOR-RELATED"/>
    <property type="match status" value="1"/>
</dbReference>
<keyword evidence="1" id="KW-0678">Repressor</keyword>
<dbReference type="Proteomes" id="UP000185568">
    <property type="component" value="Unassembled WGS sequence"/>
</dbReference>
<dbReference type="Gene3D" id="1.10.357.10">
    <property type="entry name" value="Tetracycline Repressor, domain 2"/>
    <property type="match status" value="1"/>
</dbReference>
<dbReference type="PROSITE" id="PS01081">
    <property type="entry name" value="HTH_TETR_1"/>
    <property type="match status" value="1"/>
</dbReference>
<dbReference type="RefSeq" id="WP_075397120.1">
    <property type="nucleotide sequence ID" value="NZ_MSDU01000004.1"/>
</dbReference>